<gene>
    <name evidence="1" type="ORF">FPE_LOCUS16845</name>
</gene>
<sequence>METDGSRWNCYPDDTVRYSSYASSQENLKYAKYENFNCSEIYDTYGKLFGDIGDSTKYVISPTKLSQRGFDFSTNGDREFDGNTMPINAEATDSNGSPVEGRAGSLMLISGSRNDDKGNAKTGNVEGRRKCTVPEMFQRPLSTCLLLERISTPSRDRIKMV</sequence>
<organism evidence="1 2">
    <name type="scientific">Fraxinus pennsylvanica</name>
    <dbReference type="NCBI Taxonomy" id="56036"/>
    <lineage>
        <taxon>Eukaryota</taxon>
        <taxon>Viridiplantae</taxon>
        <taxon>Streptophyta</taxon>
        <taxon>Embryophyta</taxon>
        <taxon>Tracheophyta</taxon>
        <taxon>Spermatophyta</taxon>
        <taxon>Magnoliopsida</taxon>
        <taxon>eudicotyledons</taxon>
        <taxon>Gunneridae</taxon>
        <taxon>Pentapetalae</taxon>
        <taxon>asterids</taxon>
        <taxon>lamiids</taxon>
        <taxon>Lamiales</taxon>
        <taxon>Oleaceae</taxon>
        <taxon>Oleeae</taxon>
        <taxon>Fraxinus</taxon>
    </lineage>
</organism>
<name>A0AAD1ZH06_9LAMI</name>
<keyword evidence="2" id="KW-1185">Reference proteome</keyword>
<accession>A0AAD1ZH06</accession>
<dbReference type="Proteomes" id="UP000834106">
    <property type="component" value="Chromosome 10"/>
</dbReference>
<reference evidence="1" key="1">
    <citation type="submission" date="2023-05" db="EMBL/GenBank/DDBJ databases">
        <authorList>
            <person name="Huff M."/>
        </authorList>
    </citation>
    <scope>NUCLEOTIDE SEQUENCE</scope>
</reference>
<proteinExistence type="predicted"/>
<dbReference type="AlphaFoldDB" id="A0AAD1ZH06"/>
<evidence type="ECO:0000313" key="1">
    <source>
        <dbReference type="EMBL" id="CAI9769445.1"/>
    </source>
</evidence>
<protein>
    <submittedName>
        <fullName evidence="1">Uncharacterized protein</fullName>
    </submittedName>
</protein>
<evidence type="ECO:0000313" key="2">
    <source>
        <dbReference type="Proteomes" id="UP000834106"/>
    </source>
</evidence>
<dbReference type="EMBL" id="OU503045">
    <property type="protein sequence ID" value="CAI9769445.1"/>
    <property type="molecule type" value="Genomic_DNA"/>
</dbReference>